<comment type="caution">
    <text evidence="1">The sequence shown here is derived from an EMBL/GenBank/DDBJ whole genome shotgun (WGS) entry which is preliminary data.</text>
</comment>
<proteinExistence type="predicted"/>
<dbReference type="eggNOG" id="COG4223">
    <property type="taxonomic scope" value="Bacteria"/>
</dbReference>
<protein>
    <recommendedName>
        <fullName evidence="3">Thymidine phosphorylase</fullName>
    </recommendedName>
</protein>
<accession>A0YEZ2</accession>
<evidence type="ECO:0008006" key="3">
    <source>
        <dbReference type="Google" id="ProtNLM"/>
    </source>
</evidence>
<dbReference type="STRING" id="247633.GP2143_00572"/>
<organism evidence="1 2">
    <name type="scientific">marine gamma proteobacterium HTCC2143</name>
    <dbReference type="NCBI Taxonomy" id="247633"/>
    <lineage>
        <taxon>Bacteria</taxon>
        <taxon>Pseudomonadati</taxon>
        <taxon>Pseudomonadota</taxon>
        <taxon>Gammaproteobacteria</taxon>
        <taxon>Cellvibrionales</taxon>
        <taxon>Spongiibacteraceae</taxon>
        <taxon>BD1-7 clade</taxon>
    </lineage>
</organism>
<dbReference type="AlphaFoldDB" id="A0YEZ2"/>
<gene>
    <name evidence="1" type="ORF">GP2143_00572</name>
</gene>
<dbReference type="InterPro" id="IPR012434">
    <property type="entry name" value="DUF1631"/>
</dbReference>
<reference evidence="1 2" key="1">
    <citation type="journal article" date="2010" name="J. Bacteriol.">
        <title>Genome sequence of the oligotrophic marine Gammaproteobacterium HTCC2143, isolated from the Oregon Coast.</title>
        <authorList>
            <person name="Oh H.M."/>
            <person name="Kang I."/>
            <person name="Ferriera S."/>
            <person name="Giovannoni S.J."/>
            <person name="Cho J.C."/>
        </authorList>
    </citation>
    <scope>NUCLEOTIDE SEQUENCE [LARGE SCALE GENOMIC DNA]</scope>
    <source>
        <strain evidence="1 2">HTCC2143</strain>
    </source>
</reference>
<dbReference type="Pfam" id="PF07793">
    <property type="entry name" value="DUF1631"/>
    <property type="match status" value="1"/>
</dbReference>
<dbReference type="EMBL" id="AAVT01000007">
    <property type="protein sequence ID" value="EAW30587.1"/>
    <property type="molecule type" value="Genomic_DNA"/>
</dbReference>
<sequence length="831" mass="91066">MSENTTKVVQLNSHLTAPGQVTDELQSLTRMPAAFVETKDKGKQALRPLLQALFDNIDDALFELADRAEHNAEQNMFFESMREVRIKRRGMELCFGQELDNRFRLLLTDDAPRAKSSADDPRLAVDSLSLIANEELEELVAADTMIIKAEGEFTDSLSQLTTRIDTLVHPLEVTDKTNPFGPTSVCQSFVGVCKTLDMDIRAKLVLFKLFDRYVMNGLGDVYAACNEVLVNNGILPGLAKGRTTAARADSNIQQPPAASGTVDVFAQLQTLLHGLPQHTAGIETSGLVAVGQAPQIPRDTLMTLLQSVQLSLAPQLDQQLQAALQGVGPQQLDIQQSLSNLLSAKLPSKPMSIGQVESDALNLVAMLFQFILDDRNLAAPMKALIARLQIPFIKAAMIDSSFFTKGGHPARRLLNEIASASLGWVAIGIVDRDPLYAKVSSIVTRIQREFDGDSRLFQDVLTDFVAFLDMDKRRIGLVEQRTINAEDGKAKSEQARTAVQTALNERVAGLSLPKVVISLLEQAWSNVLFLIYLKEGDQAENWQEGLNVVDDLLWSVQPMDSADSRHRLVTMVPPLLKNVRAGLTKIGYNPFEMNQLFTDLEVVHLSQLQALNTVKLDMTASTVSTEQNKNQRSIARETSVIEKTLDQLLEGHGGSDVSLEELDAELDEQLAAFDALGDLMAGDSEAAQRIDTGALDELAVDLPAENSPLARQVVEKLVVDGAAEEPAGGNVDLPDNDPSLVIVDSMVVGHWIELHQDNKKKFRCRLAAVIRATGKYIFVNRSGMKVAEYTRLTLAQAIQRGQVGTLDDGQLFDRALESVIGSLRDMKTTTA</sequence>
<keyword evidence="2" id="KW-1185">Reference proteome</keyword>
<name>A0YEZ2_9GAMM</name>
<evidence type="ECO:0000313" key="1">
    <source>
        <dbReference type="EMBL" id="EAW30587.1"/>
    </source>
</evidence>
<evidence type="ECO:0000313" key="2">
    <source>
        <dbReference type="Proteomes" id="UP000004931"/>
    </source>
</evidence>
<dbReference type="Proteomes" id="UP000004931">
    <property type="component" value="Unassembled WGS sequence"/>
</dbReference>